<gene>
    <name evidence="1" type="ORF">MUCCIDRAFT_108145</name>
</gene>
<protein>
    <recommendedName>
        <fullName evidence="3">Homeodomain-like DNA binding domain-containing transcription factor</fullName>
    </recommendedName>
</protein>
<dbReference type="AlphaFoldDB" id="A0A162QN02"/>
<dbReference type="GO" id="GO:0003677">
    <property type="term" value="F:DNA binding"/>
    <property type="evidence" value="ECO:0007669"/>
    <property type="project" value="TreeGrafter"/>
</dbReference>
<name>A0A162QN02_MUCCL</name>
<dbReference type="EMBL" id="AMYB01000003">
    <property type="protein sequence ID" value="OAD04320.1"/>
    <property type="molecule type" value="Genomic_DNA"/>
</dbReference>
<sequence length="153" mass="17506">MKLPSYPQLQRAIITYIKNLAAVNYRIPEGDINFSDGWLTNKVFKRSGLKTRYAHHRESGSVDLTTENIQNELRKIENLLKDYPPQDILNFDETGLFYQQAPRRTISAEPLGGLRRSKKRLTMGLLCNADGTYEGHPLVIGQSNHPTKGFCWQ</sequence>
<proteinExistence type="predicted"/>
<dbReference type="PANTHER" id="PTHR19303:SF73">
    <property type="entry name" value="PROTEIN PDC2"/>
    <property type="match status" value="1"/>
</dbReference>
<reference evidence="1 2" key="1">
    <citation type="submission" date="2015-06" db="EMBL/GenBank/DDBJ databases">
        <title>Expansion of signal transduction pathways in fungi by whole-genome duplication.</title>
        <authorList>
            <consortium name="DOE Joint Genome Institute"/>
            <person name="Corrochano L.M."/>
            <person name="Kuo A."/>
            <person name="Marcet-Houben M."/>
            <person name="Polaino S."/>
            <person name="Salamov A."/>
            <person name="Villalobos J.M."/>
            <person name="Alvarez M.I."/>
            <person name="Avalos J."/>
            <person name="Benito E.P."/>
            <person name="Benoit I."/>
            <person name="Burger G."/>
            <person name="Camino L.P."/>
            <person name="Canovas D."/>
            <person name="Cerda-Olmedo E."/>
            <person name="Cheng J.-F."/>
            <person name="Dominguez A."/>
            <person name="Elias M."/>
            <person name="Eslava A.P."/>
            <person name="Glaser F."/>
            <person name="Grimwood J."/>
            <person name="Gutierrez G."/>
            <person name="Heitman J."/>
            <person name="Henrissat B."/>
            <person name="Iturriaga E.A."/>
            <person name="Lang B.F."/>
            <person name="Lavin J.L."/>
            <person name="Lee S."/>
            <person name="Li W."/>
            <person name="Lindquist E."/>
            <person name="Lopez-Garcia S."/>
            <person name="Luque E.M."/>
            <person name="Marcos A.T."/>
            <person name="Martin J."/>
            <person name="Mccluskey K."/>
            <person name="Medina H.R."/>
            <person name="Miralles-Duran A."/>
            <person name="Miyazaki A."/>
            <person name="Munoz-Torres E."/>
            <person name="Oguiza J.A."/>
            <person name="Ohm R."/>
            <person name="Olmedo M."/>
            <person name="Orejas M."/>
            <person name="Ortiz-Castellanos L."/>
            <person name="Pisabarro A.G."/>
            <person name="Rodriguez-Romero J."/>
            <person name="Ruiz-Herrera J."/>
            <person name="Ruiz-Vazquez R."/>
            <person name="Sanz C."/>
            <person name="Schackwitz W."/>
            <person name="Schmutz J."/>
            <person name="Shahriari M."/>
            <person name="Shelest E."/>
            <person name="Silva-Franco F."/>
            <person name="Soanes D."/>
            <person name="Syed K."/>
            <person name="Tagua V.G."/>
            <person name="Talbot N.J."/>
            <person name="Thon M."/>
            <person name="De Vries R.P."/>
            <person name="Wiebenga A."/>
            <person name="Yadav J.S."/>
            <person name="Braun E.L."/>
            <person name="Baker S."/>
            <person name="Garre V."/>
            <person name="Horwitz B."/>
            <person name="Torres-Martinez S."/>
            <person name="Idnurm A."/>
            <person name="Herrera-Estrella A."/>
            <person name="Gabaldon T."/>
            <person name="Grigoriev I.V."/>
        </authorList>
    </citation>
    <scope>NUCLEOTIDE SEQUENCE [LARGE SCALE GENOMIC DNA]</scope>
    <source>
        <strain evidence="1 2">CBS 277.49</strain>
    </source>
</reference>
<dbReference type="Proteomes" id="UP000077051">
    <property type="component" value="Unassembled WGS sequence"/>
</dbReference>
<evidence type="ECO:0000313" key="1">
    <source>
        <dbReference type="EMBL" id="OAD04320.1"/>
    </source>
</evidence>
<dbReference type="PANTHER" id="PTHR19303">
    <property type="entry name" value="TRANSPOSON"/>
    <property type="match status" value="1"/>
</dbReference>
<evidence type="ECO:0008006" key="3">
    <source>
        <dbReference type="Google" id="ProtNLM"/>
    </source>
</evidence>
<evidence type="ECO:0000313" key="2">
    <source>
        <dbReference type="Proteomes" id="UP000077051"/>
    </source>
</evidence>
<comment type="caution">
    <text evidence="1">The sequence shown here is derived from an EMBL/GenBank/DDBJ whole genome shotgun (WGS) entry which is preliminary data.</text>
</comment>
<organism evidence="1 2">
    <name type="scientific">Mucor lusitanicus CBS 277.49</name>
    <dbReference type="NCBI Taxonomy" id="747725"/>
    <lineage>
        <taxon>Eukaryota</taxon>
        <taxon>Fungi</taxon>
        <taxon>Fungi incertae sedis</taxon>
        <taxon>Mucoromycota</taxon>
        <taxon>Mucoromycotina</taxon>
        <taxon>Mucoromycetes</taxon>
        <taxon>Mucorales</taxon>
        <taxon>Mucorineae</taxon>
        <taxon>Mucoraceae</taxon>
        <taxon>Mucor</taxon>
    </lineage>
</organism>
<dbReference type="VEuPathDB" id="FungiDB:MUCCIDRAFT_108145"/>
<dbReference type="STRING" id="747725.A0A162QN02"/>
<keyword evidence="2" id="KW-1185">Reference proteome</keyword>
<dbReference type="GO" id="GO:0005634">
    <property type="term" value="C:nucleus"/>
    <property type="evidence" value="ECO:0007669"/>
    <property type="project" value="TreeGrafter"/>
</dbReference>
<dbReference type="InterPro" id="IPR050863">
    <property type="entry name" value="CenT-Element_Derived"/>
</dbReference>
<accession>A0A162QN02</accession>
<dbReference type="OrthoDB" id="2288804at2759"/>